<proteinExistence type="predicted"/>
<sequence>MAVVRVLGYDDECRGCSNLAHWLLHGRAEWRVYQIAGGGYA</sequence>
<gene>
    <name evidence="1" type="ORF">RIEGSTA812A_PEG_1177</name>
</gene>
<protein>
    <submittedName>
        <fullName evidence="1">Uncharacterized protein</fullName>
    </submittedName>
</protein>
<organism evidence="1">
    <name type="scientific">invertebrate metagenome</name>
    <dbReference type="NCBI Taxonomy" id="1711999"/>
    <lineage>
        <taxon>unclassified sequences</taxon>
        <taxon>metagenomes</taxon>
        <taxon>organismal metagenomes</taxon>
    </lineage>
</organism>
<dbReference type="AlphaFoldDB" id="A0A484H7I8"/>
<evidence type="ECO:0000313" key="1">
    <source>
        <dbReference type="EMBL" id="VBB69704.1"/>
    </source>
</evidence>
<name>A0A484H7I8_9ZZZZ</name>
<reference evidence="1" key="1">
    <citation type="submission" date="2018-10" db="EMBL/GenBank/DDBJ databases">
        <authorList>
            <person name="Gruber-Vodicka H."/>
            <person name="Jaeckle O."/>
        </authorList>
    </citation>
    <scope>NUCLEOTIDE SEQUENCE</scope>
</reference>
<dbReference type="EMBL" id="LR026963">
    <property type="protein sequence ID" value="VBB69704.1"/>
    <property type="molecule type" value="Genomic_DNA"/>
</dbReference>
<accession>A0A484H7I8</accession>